<feature type="compositionally biased region" description="Basic residues" evidence="1">
    <location>
        <begin position="222"/>
        <end position="231"/>
    </location>
</feature>
<dbReference type="HOGENOM" id="CLU_892912_0_0_1"/>
<dbReference type="GeneTree" id="ENSGT00730000114232"/>
<dbReference type="Proteomes" id="UP000007875">
    <property type="component" value="Unassembled WGS sequence"/>
</dbReference>
<dbReference type="STRING" id="51511.ENSCSAVP00000018394"/>
<keyword evidence="3" id="KW-1185">Reference proteome</keyword>
<reference evidence="2" key="2">
    <citation type="submission" date="2025-08" db="UniProtKB">
        <authorList>
            <consortium name="Ensembl"/>
        </authorList>
    </citation>
    <scope>IDENTIFICATION</scope>
</reference>
<feature type="compositionally biased region" description="Polar residues" evidence="1">
    <location>
        <begin position="301"/>
        <end position="312"/>
    </location>
</feature>
<proteinExistence type="predicted"/>
<feature type="compositionally biased region" description="Pro residues" evidence="1">
    <location>
        <begin position="27"/>
        <end position="37"/>
    </location>
</feature>
<protein>
    <recommendedName>
        <fullName evidence="4">FAM193 C-terminal domain-containing protein</fullName>
    </recommendedName>
</protein>
<feature type="compositionally biased region" description="Basic and acidic residues" evidence="1">
    <location>
        <begin position="232"/>
        <end position="247"/>
    </location>
</feature>
<evidence type="ECO:0000256" key="1">
    <source>
        <dbReference type="SAM" id="MobiDB-lite"/>
    </source>
</evidence>
<feature type="compositionally biased region" description="Basic and acidic residues" evidence="1">
    <location>
        <begin position="154"/>
        <end position="170"/>
    </location>
</feature>
<feature type="region of interest" description="Disordered" evidence="1">
    <location>
        <begin position="1"/>
        <end position="112"/>
    </location>
</feature>
<name>H2ZLC8_CIOSA</name>
<evidence type="ECO:0000313" key="2">
    <source>
        <dbReference type="Ensembl" id="ENSCSAVP00000018394.1"/>
    </source>
</evidence>
<dbReference type="PANTHER" id="PTHR15109:SF4">
    <property type="entry name" value="FAM193 C-TERMINAL DOMAIN-CONTAINING PROTEIN"/>
    <property type="match status" value="1"/>
</dbReference>
<dbReference type="AlphaFoldDB" id="H2ZLC8"/>
<feature type="region of interest" description="Disordered" evidence="1">
    <location>
        <begin position="131"/>
        <end position="312"/>
    </location>
</feature>
<sequence length="312" mass="34451">DPQNPTLQLKGLPTPLNPGAIAQPSEQFPPVPPPTEPQPAETRPPRPDTPTANRRTRPPRGSTPPPIPTTKKQPQPQPPLQNPTTCSDSACQHSHGGNSGSTTPTQTNGSNNGNCKYCNCCYCELFGNGGPPQAPVSKNFQEIRARLRRKLKKGKSDGGSDAKDEGRSDNDNVSLETSSPVHHSPEHLLPPQKICDQQQPSLDELVSFIEGQKISEEERSKKAAKRARQKQRKETDKKKSDLVEKQIDPIPETQRMEVEMSKEEEPKYPKDHGGAEGDKNGRKKKKKKAKEVQEEEFYSQKPAQKNSSGDLK</sequence>
<dbReference type="PANTHER" id="PTHR15109">
    <property type="entry name" value="AGAP004327-PA"/>
    <property type="match status" value="1"/>
</dbReference>
<organism evidence="2 3">
    <name type="scientific">Ciona savignyi</name>
    <name type="common">Pacific transparent sea squirt</name>
    <dbReference type="NCBI Taxonomy" id="51511"/>
    <lineage>
        <taxon>Eukaryota</taxon>
        <taxon>Metazoa</taxon>
        <taxon>Chordata</taxon>
        <taxon>Tunicata</taxon>
        <taxon>Ascidiacea</taxon>
        <taxon>Phlebobranchia</taxon>
        <taxon>Cionidae</taxon>
        <taxon>Ciona</taxon>
    </lineage>
</organism>
<dbReference type="InterPro" id="IPR029717">
    <property type="entry name" value="FAM193"/>
</dbReference>
<evidence type="ECO:0008006" key="4">
    <source>
        <dbReference type="Google" id="ProtNLM"/>
    </source>
</evidence>
<reference evidence="3" key="1">
    <citation type="submission" date="2003-08" db="EMBL/GenBank/DDBJ databases">
        <authorList>
            <person name="Birren B."/>
            <person name="Nusbaum C."/>
            <person name="Abebe A."/>
            <person name="Abouelleil A."/>
            <person name="Adekoya E."/>
            <person name="Ait-zahra M."/>
            <person name="Allen N."/>
            <person name="Allen T."/>
            <person name="An P."/>
            <person name="Anderson M."/>
            <person name="Anderson S."/>
            <person name="Arachchi H."/>
            <person name="Armbruster J."/>
            <person name="Bachantsang P."/>
            <person name="Baldwin J."/>
            <person name="Barry A."/>
            <person name="Bayul T."/>
            <person name="Blitshsteyn B."/>
            <person name="Bloom T."/>
            <person name="Blye J."/>
            <person name="Boguslavskiy L."/>
            <person name="Borowsky M."/>
            <person name="Boukhgalter B."/>
            <person name="Brunache A."/>
            <person name="Butler J."/>
            <person name="Calixte N."/>
            <person name="Calvo S."/>
            <person name="Camarata J."/>
            <person name="Campo K."/>
            <person name="Chang J."/>
            <person name="Cheshatsang Y."/>
            <person name="Citroen M."/>
            <person name="Collymore A."/>
            <person name="Considine T."/>
            <person name="Cook A."/>
            <person name="Cooke P."/>
            <person name="Corum B."/>
            <person name="Cuomo C."/>
            <person name="David R."/>
            <person name="Dawoe T."/>
            <person name="Degray S."/>
            <person name="Dodge S."/>
            <person name="Dooley K."/>
            <person name="Dorje P."/>
            <person name="Dorjee K."/>
            <person name="Dorris L."/>
            <person name="Duffey N."/>
            <person name="Dupes A."/>
            <person name="Elkins T."/>
            <person name="Engels R."/>
            <person name="Erickson J."/>
            <person name="Farina A."/>
            <person name="Faro S."/>
            <person name="Ferreira P."/>
            <person name="Fischer H."/>
            <person name="Fitzgerald M."/>
            <person name="Foley K."/>
            <person name="Gage D."/>
            <person name="Galagan J."/>
            <person name="Gearin G."/>
            <person name="Gnerre S."/>
            <person name="Gnirke A."/>
            <person name="Goyette A."/>
            <person name="Graham J."/>
            <person name="Grandbois E."/>
            <person name="Gyaltsen K."/>
            <person name="Hafez N."/>
            <person name="Hagopian D."/>
            <person name="Hagos B."/>
            <person name="Hall J."/>
            <person name="Hatcher B."/>
            <person name="Heller A."/>
            <person name="Higgins H."/>
            <person name="Honan T."/>
            <person name="Horn A."/>
            <person name="Houde N."/>
            <person name="Hughes L."/>
            <person name="Hulme W."/>
            <person name="Husby E."/>
            <person name="Iliev I."/>
            <person name="Jaffe D."/>
            <person name="Jones C."/>
            <person name="Kamal M."/>
            <person name="Kamat A."/>
            <person name="Kamvysselis M."/>
            <person name="Karlsson E."/>
            <person name="Kells C."/>
            <person name="Kieu A."/>
            <person name="Kisner P."/>
            <person name="Kodira C."/>
            <person name="Kulbokas E."/>
            <person name="Labutti K."/>
            <person name="Lama D."/>
            <person name="Landers T."/>
            <person name="Leger J."/>
            <person name="Levine S."/>
            <person name="Lewis D."/>
            <person name="Lewis T."/>
            <person name="Lindblad-toh K."/>
            <person name="Liu X."/>
            <person name="Lokyitsang T."/>
            <person name="Lokyitsang Y."/>
            <person name="Lucien O."/>
            <person name="Lui A."/>
            <person name="Ma L.J."/>
            <person name="Mabbitt R."/>
            <person name="Macdonald J."/>
            <person name="Maclean C."/>
            <person name="Major J."/>
            <person name="Manning J."/>
            <person name="Marabella R."/>
            <person name="Maru K."/>
            <person name="Matthews C."/>
            <person name="Mauceli E."/>
            <person name="Mccarthy M."/>
            <person name="Mcdonough S."/>
            <person name="Mcghee T."/>
            <person name="Meldrim J."/>
            <person name="Meneus L."/>
            <person name="Mesirov J."/>
            <person name="Mihalev A."/>
            <person name="Mihova T."/>
            <person name="Mikkelsen T."/>
            <person name="Mlenga V."/>
            <person name="Moru K."/>
            <person name="Mozes J."/>
            <person name="Mulrain L."/>
            <person name="Munson G."/>
            <person name="Naylor J."/>
            <person name="Newes C."/>
            <person name="Nguyen C."/>
            <person name="Nguyen N."/>
            <person name="Nguyen T."/>
            <person name="Nicol R."/>
            <person name="Nielsen C."/>
            <person name="Nizzari M."/>
            <person name="Norbu C."/>
            <person name="Norbu N."/>
            <person name="O'donnell P."/>
            <person name="Okoawo O."/>
            <person name="O'leary S."/>
            <person name="Omotosho B."/>
            <person name="O'neill K."/>
            <person name="Osman S."/>
            <person name="Parker S."/>
            <person name="Perrin D."/>
            <person name="Phunkhang P."/>
            <person name="Piqani B."/>
            <person name="Purcell S."/>
            <person name="Rachupka T."/>
            <person name="Ramasamy U."/>
            <person name="Rameau R."/>
            <person name="Ray V."/>
            <person name="Raymond C."/>
            <person name="Retta R."/>
            <person name="Richardson S."/>
            <person name="Rise C."/>
            <person name="Rodriguez J."/>
            <person name="Rogers J."/>
            <person name="Rogov P."/>
            <person name="Rutman M."/>
            <person name="Schupbach R."/>
            <person name="Seaman C."/>
            <person name="Settipalli S."/>
            <person name="Sharpe T."/>
            <person name="Sheridan J."/>
            <person name="Sherpa N."/>
            <person name="Shi J."/>
            <person name="Smirnov S."/>
            <person name="Smith C."/>
            <person name="Sougnez C."/>
            <person name="Spencer B."/>
            <person name="Stalker J."/>
            <person name="Stange-thomann N."/>
            <person name="Stavropoulos S."/>
            <person name="Stetson K."/>
            <person name="Stone C."/>
            <person name="Stone S."/>
            <person name="Stubbs M."/>
            <person name="Talamas J."/>
            <person name="Tchuinga P."/>
            <person name="Tenzing P."/>
            <person name="Tesfaye S."/>
            <person name="Theodore J."/>
            <person name="Thoulutsang Y."/>
            <person name="Topham K."/>
            <person name="Towey S."/>
            <person name="Tsamla T."/>
            <person name="Tsomo N."/>
            <person name="Vallee D."/>
            <person name="Vassiliev H."/>
            <person name="Venkataraman V."/>
            <person name="Vinson J."/>
            <person name="Vo A."/>
            <person name="Wade C."/>
            <person name="Wang S."/>
            <person name="Wangchuk T."/>
            <person name="Wangdi T."/>
            <person name="Whittaker C."/>
            <person name="Wilkinson J."/>
            <person name="Wu Y."/>
            <person name="Wyman D."/>
            <person name="Yadav S."/>
            <person name="Yang S."/>
            <person name="Yang X."/>
            <person name="Yeager S."/>
            <person name="Yee E."/>
            <person name="Young G."/>
            <person name="Zainoun J."/>
            <person name="Zembeck L."/>
            <person name="Zimmer A."/>
            <person name="Zody M."/>
            <person name="Lander E."/>
        </authorList>
    </citation>
    <scope>NUCLEOTIDE SEQUENCE [LARGE SCALE GENOMIC DNA]</scope>
</reference>
<feature type="compositionally biased region" description="Polar residues" evidence="1">
    <location>
        <begin position="86"/>
        <end position="107"/>
    </location>
</feature>
<accession>H2ZLC8</accession>
<dbReference type="InParanoid" id="H2ZLC8"/>
<feature type="compositionally biased region" description="Polar residues" evidence="1">
    <location>
        <begin position="171"/>
        <end position="181"/>
    </location>
</feature>
<feature type="compositionally biased region" description="Basic and acidic residues" evidence="1">
    <location>
        <begin position="254"/>
        <end position="280"/>
    </location>
</feature>
<reference evidence="2" key="3">
    <citation type="submission" date="2025-09" db="UniProtKB">
        <authorList>
            <consortium name="Ensembl"/>
        </authorList>
    </citation>
    <scope>IDENTIFICATION</scope>
</reference>
<evidence type="ECO:0000313" key="3">
    <source>
        <dbReference type="Proteomes" id="UP000007875"/>
    </source>
</evidence>
<dbReference type="Ensembl" id="ENSCSAVT00000018594.1">
    <property type="protein sequence ID" value="ENSCSAVP00000018394.1"/>
    <property type="gene ID" value="ENSCSAVG00000010802.1"/>
</dbReference>